<dbReference type="InterPro" id="IPR007325">
    <property type="entry name" value="KFase/CYL"/>
</dbReference>
<dbReference type="KEGG" id="ggr:HKW67_09695"/>
<dbReference type="RefSeq" id="WP_171225197.1">
    <property type="nucleotide sequence ID" value="NZ_CP053085.1"/>
</dbReference>
<dbReference type="PANTHER" id="PTHR31118">
    <property type="entry name" value="CYCLASE-LIKE PROTEIN 2"/>
    <property type="match status" value="1"/>
</dbReference>
<dbReference type="GO" id="GO:0004061">
    <property type="term" value="F:arylformamidase activity"/>
    <property type="evidence" value="ECO:0007669"/>
    <property type="project" value="InterPro"/>
</dbReference>
<proteinExistence type="predicted"/>
<name>A0A6M4IQK6_9BACT</name>
<protein>
    <submittedName>
        <fullName evidence="1">Cyclase family protein</fullName>
    </submittedName>
</protein>
<dbReference type="InterPro" id="IPR037175">
    <property type="entry name" value="KFase_sf"/>
</dbReference>
<reference evidence="1 2" key="1">
    <citation type="submission" date="2020-05" db="EMBL/GenBank/DDBJ databases">
        <title>Complete genome sequence of Gemmatimonas greenlandica TET16.</title>
        <authorList>
            <person name="Zeng Y."/>
        </authorList>
    </citation>
    <scope>NUCLEOTIDE SEQUENCE [LARGE SCALE GENOMIC DNA]</scope>
    <source>
        <strain evidence="1 2">TET16</strain>
    </source>
</reference>
<dbReference type="EMBL" id="CP053085">
    <property type="protein sequence ID" value="QJR35767.1"/>
    <property type="molecule type" value="Genomic_DNA"/>
</dbReference>
<gene>
    <name evidence="1" type="ORF">HKW67_09695</name>
</gene>
<organism evidence="1 2">
    <name type="scientific">Gemmatimonas groenlandica</name>
    <dbReference type="NCBI Taxonomy" id="2732249"/>
    <lineage>
        <taxon>Bacteria</taxon>
        <taxon>Pseudomonadati</taxon>
        <taxon>Gemmatimonadota</taxon>
        <taxon>Gemmatimonadia</taxon>
        <taxon>Gemmatimonadales</taxon>
        <taxon>Gemmatimonadaceae</taxon>
        <taxon>Gemmatimonas</taxon>
    </lineage>
</organism>
<keyword evidence="2" id="KW-1185">Reference proteome</keyword>
<dbReference type="GO" id="GO:0019441">
    <property type="term" value="P:L-tryptophan catabolic process to kynurenine"/>
    <property type="evidence" value="ECO:0007669"/>
    <property type="project" value="InterPro"/>
</dbReference>
<dbReference type="Gene3D" id="3.50.30.50">
    <property type="entry name" value="Putative cyclase"/>
    <property type="match status" value="1"/>
</dbReference>
<dbReference type="Pfam" id="PF04199">
    <property type="entry name" value="Cyclase"/>
    <property type="match status" value="1"/>
</dbReference>
<dbReference type="PANTHER" id="PTHR31118:SF32">
    <property type="entry name" value="KYNURENINE FORMAMIDASE"/>
    <property type="match status" value="1"/>
</dbReference>
<dbReference type="AlphaFoldDB" id="A0A6M4IQK6"/>
<accession>A0A6M4IQK6</accession>
<sequence>MHTLVDLSHAIEDGVVYYKGLPAPVICDYLSRDASRALYEPGTEFQIGRVELITNTGTYIDCPFHRYADGRDTASMPLERFVDQPALVVRATERDGRAIDVAQLSALLSRPDVRGKAVLVHTGWDAHWGTDAYFEGHPYLTEQAAIWLREAGAVLVGIDSFNIDNTDGGSRPVHTVLLREEILIAEHLCNLQSLPDAGFTFTAVPPKLVGVGTFPVRAFATVG</sequence>
<evidence type="ECO:0000313" key="2">
    <source>
        <dbReference type="Proteomes" id="UP000500938"/>
    </source>
</evidence>
<dbReference type="SUPFAM" id="SSF102198">
    <property type="entry name" value="Putative cyclase"/>
    <property type="match status" value="1"/>
</dbReference>
<dbReference type="Proteomes" id="UP000500938">
    <property type="component" value="Chromosome"/>
</dbReference>
<evidence type="ECO:0000313" key="1">
    <source>
        <dbReference type="EMBL" id="QJR35767.1"/>
    </source>
</evidence>